<accession>A0ABW9G3U4</accession>
<dbReference type="PANTHER" id="PTHR38109:SF1">
    <property type="entry name" value="PROTEIN YCGL"/>
    <property type="match status" value="1"/>
</dbReference>
<name>A0ABW9G3U4_9GAMM</name>
<reference evidence="3 4" key="1">
    <citation type="journal article" date="2013" name="Int. J. Syst. Evol. Microbiol.">
        <title>Celerinatantimonas yamalensis sp. nov., a cold-adapted diazotrophic bacterium from a cold permafrost brine.</title>
        <authorList>
            <person name="Shcherbakova V."/>
            <person name="Chuvilskaya N."/>
            <person name="Rivkina E."/>
            <person name="Demidov N."/>
            <person name="Uchaeva V."/>
            <person name="Suetin S."/>
            <person name="Suzina N."/>
            <person name="Gilichinsky D."/>
        </authorList>
    </citation>
    <scope>NUCLEOTIDE SEQUENCE [LARGE SCALE GENOMIC DNA]</scope>
    <source>
        <strain evidence="3 4">C7</strain>
    </source>
</reference>
<dbReference type="RefSeq" id="WP_408622156.1">
    <property type="nucleotide sequence ID" value="NZ_JBEQCT010000001.1"/>
</dbReference>
<sequence length="93" mass="10780">MLCYVYKSLKKTQTYLYIAKRDDFNAVPEQLLMMIGKLQLFTTINLAKQQLATANTDKVIESLHKEGFYLQLPPPPENELEAYKARKANHCEN</sequence>
<dbReference type="Pfam" id="PF05166">
    <property type="entry name" value="YcgL"/>
    <property type="match status" value="1"/>
</dbReference>
<dbReference type="InterPro" id="IPR038068">
    <property type="entry name" value="YcgL-like_sf"/>
</dbReference>
<feature type="domain" description="YcgL" evidence="2">
    <location>
        <begin position="1"/>
        <end position="84"/>
    </location>
</feature>
<evidence type="ECO:0000259" key="2">
    <source>
        <dbReference type="PROSITE" id="PS51648"/>
    </source>
</evidence>
<dbReference type="Proteomes" id="UP001629953">
    <property type="component" value="Unassembled WGS sequence"/>
</dbReference>
<dbReference type="InterPro" id="IPR027354">
    <property type="entry name" value="YcgL_dom"/>
</dbReference>
<dbReference type="EMBL" id="JBEQCT010000001">
    <property type="protein sequence ID" value="MFM2484013.1"/>
    <property type="molecule type" value="Genomic_DNA"/>
</dbReference>
<evidence type="ECO:0000313" key="3">
    <source>
        <dbReference type="EMBL" id="MFM2484013.1"/>
    </source>
</evidence>
<evidence type="ECO:0000313" key="4">
    <source>
        <dbReference type="Proteomes" id="UP001629953"/>
    </source>
</evidence>
<gene>
    <name evidence="3" type="ORF">ABUE30_02855</name>
</gene>
<keyword evidence="4" id="KW-1185">Reference proteome</keyword>
<dbReference type="SUPFAM" id="SSF160191">
    <property type="entry name" value="YcgL-like"/>
    <property type="match status" value="1"/>
</dbReference>
<dbReference type="PANTHER" id="PTHR38109">
    <property type="entry name" value="PROTEIN YCGL"/>
    <property type="match status" value="1"/>
</dbReference>
<dbReference type="Gene3D" id="3.10.510.20">
    <property type="entry name" value="YcgL domain"/>
    <property type="match status" value="1"/>
</dbReference>
<dbReference type="HAMAP" id="MF_01866">
    <property type="entry name" value="UPF0745"/>
    <property type="match status" value="1"/>
</dbReference>
<evidence type="ECO:0000256" key="1">
    <source>
        <dbReference type="HAMAP-Rule" id="MF_01866"/>
    </source>
</evidence>
<proteinExistence type="inferred from homology"/>
<comment type="caution">
    <text evidence="3">The sequence shown here is derived from an EMBL/GenBank/DDBJ whole genome shotgun (WGS) entry which is preliminary data.</text>
</comment>
<organism evidence="3 4">
    <name type="scientific">Celerinatantimonas yamalensis</name>
    <dbReference type="NCBI Taxonomy" id="559956"/>
    <lineage>
        <taxon>Bacteria</taxon>
        <taxon>Pseudomonadati</taxon>
        <taxon>Pseudomonadota</taxon>
        <taxon>Gammaproteobacteria</taxon>
        <taxon>Celerinatantimonadaceae</taxon>
        <taxon>Celerinatantimonas</taxon>
    </lineage>
</organism>
<protein>
    <recommendedName>
        <fullName evidence="1">YcgL domain-containing protein ABUE30_02855</fullName>
    </recommendedName>
</protein>
<dbReference type="PROSITE" id="PS51648">
    <property type="entry name" value="YCGL"/>
    <property type="match status" value="1"/>
</dbReference>